<name>A0A0J6VLH8_9MYCO</name>
<protein>
    <recommendedName>
        <fullName evidence="1">non-specific serine/threonine protein kinase</fullName>
        <ecNumber evidence="1">2.7.11.1</ecNumber>
    </recommendedName>
</protein>
<dbReference type="Pfam" id="PF16918">
    <property type="entry name" value="PknG_TPR"/>
    <property type="match status" value="1"/>
</dbReference>
<dbReference type="Proteomes" id="UP000036513">
    <property type="component" value="Unassembled WGS sequence"/>
</dbReference>
<sequence>MRCQETGCAGTGTDGYCSVCGKASPAEPDTGPDATLAQGPRGGAARAAGRSSHRSAPSRGRLGAGVVEMPRIPRGDPAAAIITDPQVPERQRFCGNAQCGAPVGRGNHAEPAGTEGFCSRCGTRYSFVPRLARGDLVGGQYDVQGCIAHGGLGWIYLAIDRNVHDRWVVLKGLVNSGNADAMAAAAAEAFALAEVEHPNIVRIHNFVEHRDATGTPVGYIVMEYVGGTSLKQIRKTRNGPLPPDQAIAYIVEIASALEYLHAIGMVYCDFKPDNVMQSDEQLKLIDLGAVIAMDDTDSPVYGTPGYQAPELALTGPTVASDIYTVGRTLAVLVMDLPANNGRSADRIPLADSVPVLAAHESLYRSLLRATDPDPAHRFTSIAEMADQLTGVLYEVVAAGGTPVPPRRSLYFSPQRGLYGGGYRTTVVPAEVIAALPVPVVDPGDPGAAILATTSGTPPAQLEYALHLARGGAQLSSGFSVEVALRLIRAALELGRPSEARTRLAALAPGPTADWRIPWYRGQCSLLEKDYAAAYSDFDVVLTALPGELAPKMALAATAELRGDVDTATGYYETIWQTDDTYVSAAFGLARQRAQQGDRTGAVAALDRVPCASAYHVLAGTAAVEILLGVDSPAEVDEQTLIDAGVRAADLPIESPTARAALRLRVLDSALNWLHAGNTPPSARLLGTDFTEPDLRRGMEQCYRTLARDAEDPWRRIDLVEKANAIRPRTRL</sequence>
<keyword evidence="12" id="KW-1185">Reference proteome</keyword>
<comment type="caution">
    <text evidence="11">The sequence shown here is derived from an EMBL/GenBank/DDBJ whole genome shotgun (WGS) entry which is preliminary data.</text>
</comment>
<dbReference type="PANTHER" id="PTHR24363:SF0">
    <property type="entry name" value="SERINE_THREONINE KINASE LIKE DOMAIN CONTAINING 1"/>
    <property type="match status" value="1"/>
</dbReference>
<dbReference type="RefSeq" id="WP_048472361.1">
    <property type="nucleotide sequence ID" value="NZ_JYNL01000064.1"/>
</dbReference>
<keyword evidence="6" id="KW-0067">ATP-binding</keyword>
<evidence type="ECO:0000256" key="7">
    <source>
        <dbReference type="ARBA" id="ARBA00047899"/>
    </source>
</evidence>
<dbReference type="STRING" id="37916.MCHLDSM_05216"/>
<dbReference type="PANTHER" id="PTHR24363">
    <property type="entry name" value="SERINE/THREONINE PROTEIN KINASE"/>
    <property type="match status" value="1"/>
</dbReference>
<dbReference type="EC" id="2.7.11.1" evidence="1"/>
<dbReference type="FunFam" id="1.10.510.10:FF:000306">
    <property type="entry name" value="Serine/threonine protein kinase"/>
    <property type="match status" value="1"/>
</dbReference>
<dbReference type="Pfam" id="PF00069">
    <property type="entry name" value="Pkinase"/>
    <property type="match status" value="1"/>
</dbReference>
<gene>
    <name evidence="11" type="primary">pknG_2</name>
    <name evidence="11" type="ORF">MCHLDSM_05216</name>
</gene>
<evidence type="ECO:0000259" key="10">
    <source>
        <dbReference type="PROSITE" id="PS50011"/>
    </source>
</evidence>
<dbReference type="FunFam" id="3.30.200.20:FF:000205">
    <property type="entry name" value="Serine/threonine protein kinase"/>
    <property type="match status" value="1"/>
</dbReference>
<dbReference type="SUPFAM" id="SSF56112">
    <property type="entry name" value="Protein kinase-like (PK-like)"/>
    <property type="match status" value="1"/>
</dbReference>
<dbReference type="PATRIC" id="fig|37916.4.peg.5224"/>
<dbReference type="Gene3D" id="1.10.510.10">
    <property type="entry name" value="Transferase(Phosphotransferase) domain 1"/>
    <property type="match status" value="1"/>
</dbReference>
<keyword evidence="2" id="KW-0723">Serine/threonine-protein kinase</keyword>
<dbReference type="GO" id="GO:0005524">
    <property type="term" value="F:ATP binding"/>
    <property type="evidence" value="ECO:0007669"/>
    <property type="project" value="UniProtKB-KW"/>
</dbReference>
<dbReference type="InterPro" id="IPR011990">
    <property type="entry name" value="TPR-like_helical_dom_sf"/>
</dbReference>
<dbReference type="EMBL" id="JYNL01000064">
    <property type="protein sequence ID" value="KMO70328.1"/>
    <property type="molecule type" value="Genomic_DNA"/>
</dbReference>
<dbReference type="Pfam" id="PF16919">
    <property type="entry name" value="PknG_rubred"/>
    <property type="match status" value="1"/>
</dbReference>
<reference evidence="11 12" key="1">
    <citation type="journal article" date="2015" name="Genome Biol. Evol.">
        <title>Characterization of Three Mycobacterium spp. with Potential Use in Bioremediation by Genome Sequencing and Comparative Genomics.</title>
        <authorList>
            <person name="Das S."/>
            <person name="Pettersson B.M."/>
            <person name="Behra P.R."/>
            <person name="Ramesh M."/>
            <person name="Dasgupta S."/>
            <person name="Bhattacharya A."/>
            <person name="Kirsebom L.A."/>
        </authorList>
    </citation>
    <scope>NUCLEOTIDE SEQUENCE [LARGE SCALE GENOMIC DNA]</scope>
    <source>
        <strain evidence="11 12">DSM 43826</strain>
    </source>
</reference>
<accession>A0A0J6VLH8</accession>
<dbReference type="InterPro" id="IPR000719">
    <property type="entry name" value="Prot_kinase_dom"/>
</dbReference>
<evidence type="ECO:0000256" key="9">
    <source>
        <dbReference type="SAM" id="MobiDB-lite"/>
    </source>
</evidence>
<dbReference type="PROSITE" id="PS50011">
    <property type="entry name" value="PROTEIN_KINASE_DOM"/>
    <property type="match status" value="1"/>
</dbReference>
<dbReference type="CDD" id="cd14014">
    <property type="entry name" value="STKc_PknB_like"/>
    <property type="match status" value="1"/>
</dbReference>
<feature type="region of interest" description="Disordered" evidence="9">
    <location>
        <begin position="23"/>
        <end position="65"/>
    </location>
</feature>
<evidence type="ECO:0000256" key="5">
    <source>
        <dbReference type="ARBA" id="ARBA00022777"/>
    </source>
</evidence>
<dbReference type="Gene3D" id="1.25.40.10">
    <property type="entry name" value="Tetratricopeptide repeat domain"/>
    <property type="match status" value="1"/>
</dbReference>
<evidence type="ECO:0000256" key="8">
    <source>
        <dbReference type="ARBA" id="ARBA00048679"/>
    </source>
</evidence>
<comment type="catalytic activity">
    <reaction evidence="8">
        <text>L-seryl-[protein] + ATP = O-phospho-L-seryl-[protein] + ADP + H(+)</text>
        <dbReference type="Rhea" id="RHEA:17989"/>
        <dbReference type="Rhea" id="RHEA-COMP:9863"/>
        <dbReference type="Rhea" id="RHEA-COMP:11604"/>
        <dbReference type="ChEBI" id="CHEBI:15378"/>
        <dbReference type="ChEBI" id="CHEBI:29999"/>
        <dbReference type="ChEBI" id="CHEBI:30616"/>
        <dbReference type="ChEBI" id="CHEBI:83421"/>
        <dbReference type="ChEBI" id="CHEBI:456216"/>
        <dbReference type="EC" id="2.7.11.1"/>
    </reaction>
</comment>
<dbReference type="AlphaFoldDB" id="A0A0J6VLH8"/>
<dbReference type="SMR" id="A0A0J6VLH8"/>
<comment type="catalytic activity">
    <reaction evidence="7">
        <text>L-threonyl-[protein] + ATP = O-phospho-L-threonyl-[protein] + ADP + H(+)</text>
        <dbReference type="Rhea" id="RHEA:46608"/>
        <dbReference type="Rhea" id="RHEA-COMP:11060"/>
        <dbReference type="Rhea" id="RHEA-COMP:11605"/>
        <dbReference type="ChEBI" id="CHEBI:15378"/>
        <dbReference type="ChEBI" id="CHEBI:30013"/>
        <dbReference type="ChEBI" id="CHEBI:30616"/>
        <dbReference type="ChEBI" id="CHEBI:61977"/>
        <dbReference type="ChEBI" id="CHEBI:456216"/>
        <dbReference type="EC" id="2.7.11.1"/>
    </reaction>
</comment>
<evidence type="ECO:0000256" key="3">
    <source>
        <dbReference type="ARBA" id="ARBA00022679"/>
    </source>
</evidence>
<keyword evidence="4" id="KW-0547">Nucleotide-binding</keyword>
<dbReference type="Gene3D" id="3.30.200.20">
    <property type="entry name" value="Phosphorylase Kinase, domain 1"/>
    <property type="match status" value="1"/>
</dbReference>
<evidence type="ECO:0000313" key="11">
    <source>
        <dbReference type="EMBL" id="KMO70328.1"/>
    </source>
</evidence>
<keyword evidence="5 11" id="KW-0418">Kinase</keyword>
<evidence type="ECO:0000313" key="12">
    <source>
        <dbReference type="Proteomes" id="UP000036513"/>
    </source>
</evidence>
<feature type="compositionally biased region" description="Low complexity" evidence="9">
    <location>
        <begin position="43"/>
        <end position="61"/>
    </location>
</feature>
<evidence type="ECO:0000256" key="2">
    <source>
        <dbReference type="ARBA" id="ARBA00022527"/>
    </source>
</evidence>
<dbReference type="SUPFAM" id="SSF48452">
    <property type="entry name" value="TPR-like"/>
    <property type="match status" value="1"/>
</dbReference>
<keyword evidence="3 11" id="KW-0808">Transferase</keyword>
<dbReference type="InterPro" id="IPR031636">
    <property type="entry name" value="PknG_TPR"/>
</dbReference>
<evidence type="ECO:0000256" key="4">
    <source>
        <dbReference type="ARBA" id="ARBA00022741"/>
    </source>
</evidence>
<evidence type="ECO:0000256" key="6">
    <source>
        <dbReference type="ARBA" id="ARBA00022840"/>
    </source>
</evidence>
<feature type="domain" description="Protein kinase" evidence="10">
    <location>
        <begin position="141"/>
        <end position="389"/>
    </location>
</feature>
<dbReference type="GO" id="GO:0004674">
    <property type="term" value="F:protein serine/threonine kinase activity"/>
    <property type="evidence" value="ECO:0007669"/>
    <property type="project" value="UniProtKB-KW"/>
</dbReference>
<proteinExistence type="predicted"/>
<dbReference type="GO" id="GO:0106310">
    <property type="term" value="F:protein serine kinase activity"/>
    <property type="evidence" value="ECO:0007669"/>
    <property type="project" value="RHEA"/>
</dbReference>
<organism evidence="11 12">
    <name type="scientific">Mycolicibacterium chlorophenolicum</name>
    <dbReference type="NCBI Taxonomy" id="37916"/>
    <lineage>
        <taxon>Bacteria</taxon>
        <taxon>Bacillati</taxon>
        <taxon>Actinomycetota</taxon>
        <taxon>Actinomycetes</taxon>
        <taxon>Mycobacteriales</taxon>
        <taxon>Mycobacteriaceae</taxon>
        <taxon>Mycolicibacterium</taxon>
    </lineage>
</organism>
<evidence type="ECO:0000256" key="1">
    <source>
        <dbReference type="ARBA" id="ARBA00012513"/>
    </source>
</evidence>
<dbReference type="InterPro" id="IPR031634">
    <property type="entry name" value="PknG_rubred"/>
</dbReference>
<dbReference type="InterPro" id="IPR011009">
    <property type="entry name" value="Kinase-like_dom_sf"/>
</dbReference>